<dbReference type="Gene3D" id="3.40.50.1000">
    <property type="entry name" value="HAD superfamily/HAD-like"/>
    <property type="match status" value="1"/>
</dbReference>
<dbReference type="RefSeq" id="WP_079428729.1">
    <property type="nucleotide sequence ID" value="NZ_MZGV01000124.1"/>
</dbReference>
<organism evidence="1 2">
    <name type="scientific">Clostridium oryzae</name>
    <dbReference type="NCBI Taxonomy" id="1450648"/>
    <lineage>
        <taxon>Bacteria</taxon>
        <taxon>Bacillati</taxon>
        <taxon>Bacillota</taxon>
        <taxon>Clostridia</taxon>
        <taxon>Eubacteriales</taxon>
        <taxon>Clostridiaceae</taxon>
        <taxon>Clostridium</taxon>
    </lineage>
</organism>
<keyword evidence="2" id="KW-1185">Reference proteome</keyword>
<dbReference type="NCBIfam" id="TIGR01549">
    <property type="entry name" value="HAD-SF-IA-v1"/>
    <property type="match status" value="1"/>
</dbReference>
<proteinExistence type="predicted"/>
<sequence length="219" mass="25210">MNKIKLVIFDMDGLMLDTEKISFISWQKAAKKYGYEVDMNAFKKVLGKNVPKVKETLLGHYGIDFPIDDIIKDRYIFAEQYIDENGIDVKEGLYELLDYLQETGIKTAVATSTRRELAAKHLKMVDIYKYFDCIVCGDEVENSKPNPEIFEKAAQKLCCNNENCIVLEDSEAGIMAAHSAKMYPIVIPDMKEPSEEIEKLAFKRFKNLREVKVFLQQEL</sequence>
<dbReference type="InterPro" id="IPR006439">
    <property type="entry name" value="HAD-SF_hydro_IA"/>
</dbReference>
<dbReference type="InterPro" id="IPR023198">
    <property type="entry name" value="PGP-like_dom2"/>
</dbReference>
<dbReference type="GO" id="GO:0016787">
    <property type="term" value="F:hydrolase activity"/>
    <property type="evidence" value="ECO:0007669"/>
    <property type="project" value="UniProtKB-KW"/>
</dbReference>
<dbReference type="EMBL" id="MZGV01000124">
    <property type="protein sequence ID" value="OPJ54853.1"/>
    <property type="molecule type" value="Genomic_DNA"/>
</dbReference>
<dbReference type="AlphaFoldDB" id="A0A1V4I4G5"/>
<dbReference type="SFLD" id="SFLDG01129">
    <property type="entry name" value="C1.5:_HAD__Beta-PGM__Phosphata"/>
    <property type="match status" value="1"/>
</dbReference>
<dbReference type="PANTHER" id="PTHR18901:SF38">
    <property type="entry name" value="PSEUDOURIDINE-5'-PHOSPHATASE"/>
    <property type="match status" value="1"/>
</dbReference>
<dbReference type="SUPFAM" id="SSF56784">
    <property type="entry name" value="HAD-like"/>
    <property type="match status" value="1"/>
</dbReference>
<accession>A0A1V4I4G5</accession>
<evidence type="ECO:0000313" key="1">
    <source>
        <dbReference type="EMBL" id="OPJ54853.1"/>
    </source>
</evidence>
<dbReference type="OrthoDB" id="9797743at2"/>
<reference evidence="1 2" key="1">
    <citation type="submission" date="2017-03" db="EMBL/GenBank/DDBJ databases">
        <title>Genome sequence of Clostridium oryzae DSM 28571.</title>
        <authorList>
            <person name="Poehlein A."/>
            <person name="Daniel R."/>
        </authorList>
    </citation>
    <scope>NUCLEOTIDE SEQUENCE [LARGE SCALE GENOMIC DNA]</scope>
    <source>
        <strain evidence="1 2">DSM 28571</strain>
    </source>
</reference>
<dbReference type="InterPro" id="IPR036412">
    <property type="entry name" value="HAD-like_sf"/>
</dbReference>
<evidence type="ECO:0000313" key="2">
    <source>
        <dbReference type="Proteomes" id="UP000190080"/>
    </source>
</evidence>
<dbReference type="Proteomes" id="UP000190080">
    <property type="component" value="Unassembled WGS sequence"/>
</dbReference>
<dbReference type="PANTHER" id="PTHR18901">
    <property type="entry name" value="2-DEOXYGLUCOSE-6-PHOSPHATE PHOSPHATASE 2"/>
    <property type="match status" value="1"/>
</dbReference>
<dbReference type="Pfam" id="PF13419">
    <property type="entry name" value="HAD_2"/>
    <property type="match status" value="1"/>
</dbReference>
<gene>
    <name evidence="1" type="ORF">CLORY_44910</name>
</gene>
<dbReference type="InterPro" id="IPR023214">
    <property type="entry name" value="HAD_sf"/>
</dbReference>
<dbReference type="NCBIfam" id="TIGR01509">
    <property type="entry name" value="HAD-SF-IA-v3"/>
    <property type="match status" value="1"/>
</dbReference>
<dbReference type="Gene3D" id="1.10.150.240">
    <property type="entry name" value="Putative phosphatase, domain 2"/>
    <property type="match status" value="1"/>
</dbReference>
<dbReference type="InterPro" id="IPR041492">
    <property type="entry name" value="HAD_2"/>
</dbReference>
<keyword evidence="1" id="KW-0378">Hydrolase</keyword>
<dbReference type="SFLD" id="SFLDS00003">
    <property type="entry name" value="Haloacid_Dehalogenase"/>
    <property type="match status" value="1"/>
</dbReference>
<dbReference type="EC" id="3.1.3.-" evidence="1"/>
<name>A0A1V4I4G5_9CLOT</name>
<dbReference type="STRING" id="1450648.CLORY_44910"/>
<dbReference type="SFLD" id="SFLDG01135">
    <property type="entry name" value="C1.5.6:_HAD__Beta-PGM__Phospha"/>
    <property type="match status" value="1"/>
</dbReference>
<dbReference type="PRINTS" id="PR00413">
    <property type="entry name" value="HADHALOGNASE"/>
</dbReference>
<comment type="caution">
    <text evidence="1">The sequence shown here is derived from an EMBL/GenBank/DDBJ whole genome shotgun (WGS) entry which is preliminary data.</text>
</comment>
<protein>
    <submittedName>
        <fullName evidence="1">Phosphorylated carbohydrates phosphatase</fullName>
        <ecNumber evidence="1">3.1.3.-</ecNumber>
    </submittedName>
</protein>